<dbReference type="GO" id="GO:0004888">
    <property type="term" value="F:transmembrane signaling receptor activity"/>
    <property type="evidence" value="ECO:0007669"/>
    <property type="project" value="InterPro"/>
</dbReference>
<dbReference type="GO" id="GO:0005886">
    <property type="term" value="C:plasma membrane"/>
    <property type="evidence" value="ECO:0007669"/>
    <property type="project" value="UniProtKB-SubCell"/>
</dbReference>
<proteinExistence type="inferred from homology"/>
<dbReference type="GO" id="GO:0006935">
    <property type="term" value="P:chemotaxis"/>
    <property type="evidence" value="ECO:0007669"/>
    <property type="project" value="InterPro"/>
</dbReference>
<dbReference type="Gene3D" id="1.10.287.950">
    <property type="entry name" value="Methyl-accepting chemotaxis protein"/>
    <property type="match status" value="1"/>
</dbReference>
<feature type="transmembrane region" description="Helical" evidence="8">
    <location>
        <begin position="224"/>
        <end position="246"/>
    </location>
</feature>
<keyword evidence="12" id="KW-1185">Reference proteome</keyword>
<evidence type="ECO:0000256" key="8">
    <source>
        <dbReference type="SAM" id="Phobius"/>
    </source>
</evidence>
<comment type="similarity">
    <text evidence="5">Belongs to the methyl-accepting chemotaxis (MCP) protein family.</text>
</comment>
<dbReference type="EMBL" id="QXQB01000006">
    <property type="protein sequence ID" value="RJX37377.1"/>
    <property type="molecule type" value="Genomic_DNA"/>
</dbReference>
<dbReference type="Gene3D" id="6.10.340.10">
    <property type="match status" value="1"/>
</dbReference>
<gene>
    <name evidence="11" type="ORF">D3P09_23795</name>
</gene>
<feature type="domain" description="Methyl-accepting transducer" evidence="9">
    <location>
        <begin position="314"/>
        <end position="550"/>
    </location>
</feature>
<keyword evidence="8" id="KW-1133">Transmembrane helix</keyword>
<dbReference type="PROSITE" id="PS50111">
    <property type="entry name" value="CHEMOTAXIS_TRANSDUC_2"/>
    <property type="match status" value="1"/>
</dbReference>
<keyword evidence="2" id="KW-1003">Cell membrane</keyword>
<sequence length="600" mass="64756">MTDSQLSCQPLQQSRGVAFMFRWKDRSLVVTSSLVLALILIVLISATQWLSYSSQKAAYKDDITDLGETLGYQLEFEYDLVAAAHDELLQSGTHEADGFRVLKSKFDAMVRNERVANAYIYMPEIKEVDGKRTAVMLQSNEELHQTDLGPGGTYAMAERFDTAFQKAAAQGAAWTEIYEDEYGQWVTYVKAIEDTTGKVVGLLGIDFDYGQVDEELGAMVWKSFFIAAALSAVAILIITMLVRIVLRPLRRVAEVSELAAAGDLTISVNAKGDNEIGQLSKSFNSMIASLRKLTGDIRNSTGEVAGSAENMQQSAEMTSRATEEVTEAIQEVASGSESQLQSFQECQRAMGEMAVGIGRIAESSAIVSEMAADATHLATEGESVMEQTQTQMKELEQNVEQTVVTLRELRDHSEKIEGILGLIAEVANQTNLLALNASIEAARAGEHGKGFAVVAVEIRKLAERSKESSEQINEILNMIGMGTREAASSMERSAVAAREGSAVATQAGESFRSIVDSIKHVSAQVQEVSAASEQMSAGSEEIAASLDQLSYIAQSTASNAQRVAAASEEQLASMQEVASGSVQLRSLATGLNQAVGRFKT</sequence>
<evidence type="ECO:0000256" key="3">
    <source>
        <dbReference type="ARBA" id="ARBA00023136"/>
    </source>
</evidence>
<dbReference type="Gene3D" id="3.30.450.20">
    <property type="entry name" value="PAS domain"/>
    <property type="match status" value="1"/>
</dbReference>
<comment type="subcellular location">
    <subcellularLocation>
        <location evidence="1">Cell membrane</location>
    </subcellularLocation>
</comment>
<feature type="domain" description="HAMP" evidence="10">
    <location>
        <begin position="243"/>
        <end position="295"/>
    </location>
</feature>
<dbReference type="PANTHER" id="PTHR32089:SF112">
    <property type="entry name" value="LYSOZYME-LIKE PROTEIN-RELATED"/>
    <property type="match status" value="1"/>
</dbReference>
<evidence type="ECO:0000259" key="9">
    <source>
        <dbReference type="PROSITE" id="PS50111"/>
    </source>
</evidence>
<evidence type="ECO:0000256" key="4">
    <source>
        <dbReference type="ARBA" id="ARBA00023224"/>
    </source>
</evidence>
<evidence type="ECO:0000256" key="5">
    <source>
        <dbReference type="ARBA" id="ARBA00029447"/>
    </source>
</evidence>
<keyword evidence="4 6" id="KW-0807">Transducer</keyword>
<evidence type="ECO:0000256" key="1">
    <source>
        <dbReference type="ARBA" id="ARBA00004236"/>
    </source>
</evidence>
<evidence type="ECO:0000256" key="6">
    <source>
        <dbReference type="PROSITE-ProRule" id="PRU00284"/>
    </source>
</evidence>
<keyword evidence="8" id="KW-0812">Transmembrane</keyword>
<dbReference type="AlphaFoldDB" id="A0A3A6PAP4"/>
<feature type="coiled-coil region" evidence="7">
    <location>
        <begin position="378"/>
        <end position="412"/>
    </location>
</feature>
<evidence type="ECO:0000256" key="7">
    <source>
        <dbReference type="SAM" id="Coils"/>
    </source>
</evidence>
<organism evidence="11 12">
    <name type="scientific">Paenibacillus pinisoli</name>
    <dbReference type="NCBI Taxonomy" id="1276110"/>
    <lineage>
        <taxon>Bacteria</taxon>
        <taxon>Bacillati</taxon>
        <taxon>Bacillota</taxon>
        <taxon>Bacilli</taxon>
        <taxon>Bacillales</taxon>
        <taxon>Paenibacillaceae</taxon>
        <taxon>Paenibacillus</taxon>
    </lineage>
</organism>
<dbReference type="CDD" id="cd06225">
    <property type="entry name" value="HAMP"/>
    <property type="match status" value="1"/>
</dbReference>
<keyword evidence="7" id="KW-0175">Coiled coil</keyword>
<dbReference type="PROSITE" id="PS50885">
    <property type="entry name" value="HAMP"/>
    <property type="match status" value="1"/>
</dbReference>
<reference evidence="11 12" key="1">
    <citation type="submission" date="2018-09" db="EMBL/GenBank/DDBJ databases">
        <title>Paenibacillus aracenensis nov. sp. isolated from a cave in southern Spain.</title>
        <authorList>
            <person name="Jurado V."/>
            <person name="Gutierrez-Patricio S."/>
            <person name="Gonzalez-Pimentel J.L."/>
            <person name="Miller A.Z."/>
            <person name="Laiz L."/>
            <person name="Saiz-Jimenez C."/>
        </authorList>
    </citation>
    <scope>NUCLEOTIDE SEQUENCE [LARGE SCALE GENOMIC DNA]</scope>
    <source>
        <strain evidence="11 12">JCM 19203</strain>
    </source>
</reference>
<comment type="caution">
    <text evidence="11">The sequence shown here is derived from an EMBL/GenBank/DDBJ whole genome shotgun (WGS) entry which is preliminary data.</text>
</comment>
<dbReference type="CDD" id="cd11386">
    <property type="entry name" value="MCP_signal"/>
    <property type="match status" value="1"/>
</dbReference>
<evidence type="ECO:0000256" key="2">
    <source>
        <dbReference type="ARBA" id="ARBA00022475"/>
    </source>
</evidence>
<dbReference type="OrthoDB" id="369835at2"/>
<dbReference type="GO" id="GO:0007165">
    <property type="term" value="P:signal transduction"/>
    <property type="evidence" value="ECO:0007669"/>
    <property type="project" value="UniProtKB-KW"/>
</dbReference>
<dbReference type="InterPro" id="IPR003660">
    <property type="entry name" value="HAMP_dom"/>
</dbReference>
<dbReference type="PRINTS" id="PR00260">
    <property type="entry name" value="CHEMTRNSDUCR"/>
</dbReference>
<dbReference type="SMART" id="SM00283">
    <property type="entry name" value="MA"/>
    <property type="match status" value="1"/>
</dbReference>
<keyword evidence="3 8" id="KW-0472">Membrane</keyword>
<dbReference type="Proteomes" id="UP000267798">
    <property type="component" value="Unassembled WGS sequence"/>
</dbReference>
<dbReference type="InterPro" id="IPR004090">
    <property type="entry name" value="Chemotax_Me-accpt_rcpt"/>
</dbReference>
<name>A0A3A6PAP4_9BACL</name>
<feature type="transmembrane region" description="Helical" evidence="8">
    <location>
        <begin position="28"/>
        <end position="50"/>
    </location>
</feature>
<protein>
    <submittedName>
        <fullName evidence="11">Methyl-accepting chemotaxis protein</fullName>
    </submittedName>
</protein>
<evidence type="ECO:0000259" key="10">
    <source>
        <dbReference type="PROSITE" id="PS50885"/>
    </source>
</evidence>
<dbReference type="Pfam" id="PF00672">
    <property type="entry name" value="HAMP"/>
    <property type="match status" value="1"/>
</dbReference>
<evidence type="ECO:0000313" key="11">
    <source>
        <dbReference type="EMBL" id="RJX37377.1"/>
    </source>
</evidence>
<dbReference type="Pfam" id="PF00015">
    <property type="entry name" value="MCPsignal"/>
    <property type="match status" value="1"/>
</dbReference>
<dbReference type="InterPro" id="IPR004089">
    <property type="entry name" value="MCPsignal_dom"/>
</dbReference>
<dbReference type="SMART" id="SM00304">
    <property type="entry name" value="HAMP"/>
    <property type="match status" value="1"/>
</dbReference>
<accession>A0A3A6PAP4</accession>
<dbReference type="SUPFAM" id="SSF58104">
    <property type="entry name" value="Methyl-accepting chemotaxis protein (MCP) signaling domain"/>
    <property type="match status" value="1"/>
</dbReference>
<evidence type="ECO:0000313" key="12">
    <source>
        <dbReference type="Proteomes" id="UP000267798"/>
    </source>
</evidence>
<dbReference type="PANTHER" id="PTHR32089">
    <property type="entry name" value="METHYL-ACCEPTING CHEMOTAXIS PROTEIN MCPB"/>
    <property type="match status" value="1"/>
</dbReference>